<dbReference type="CDD" id="cd03024">
    <property type="entry name" value="DsbA_FrnE"/>
    <property type="match status" value="1"/>
</dbReference>
<dbReference type="PANTHER" id="PTHR13887">
    <property type="entry name" value="GLUTATHIONE S-TRANSFERASE KAPPA"/>
    <property type="match status" value="1"/>
</dbReference>
<evidence type="ECO:0000313" key="2">
    <source>
        <dbReference type="EMBL" id="KAK2601588.1"/>
    </source>
</evidence>
<comment type="caution">
    <text evidence="2">The sequence shown here is derived from an EMBL/GenBank/DDBJ whole genome shotgun (WGS) entry which is preliminary data.</text>
</comment>
<evidence type="ECO:0000259" key="1">
    <source>
        <dbReference type="Pfam" id="PF01323"/>
    </source>
</evidence>
<dbReference type="AlphaFoldDB" id="A0AAJ0FUA8"/>
<dbReference type="Proteomes" id="UP001251528">
    <property type="component" value="Unassembled WGS sequence"/>
</dbReference>
<accession>A0AAJ0FUA8</accession>
<proteinExistence type="predicted"/>
<keyword evidence="3" id="KW-1185">Reference proteome</keyword>
<dbReference type="InterPro" id="IPR001853">
    <property type="entry name" value="DSBA-like_thioredoxin_dom"/>
</dbReference>
<organism evidence="2 3">
    <name type="scientific">Conoideocrella luteorostrata</name>
    <dbReference type="NCBI Taxonomy" id="1105319"/>
    <lineage>
        <taxon>Eukaryota</taxon>
        <taxon>Fungi</taxon>
        <taxon>Dikarya</taxon>
        <taxon>Ascomycota</taxon>
        <taxon>Pezizomycotina</taxon>
        <taxon>Sordariomycetes</taxon>
        <taxon>Hypocreomycetidae</taxon>
        <taxon>Hypocreales</taxon>
        <taxon>Clavicipitaceae</taxon>
        <taxon>Conoideocrella</taxon>
    </lineage>
</organism>
<dbReference type="EMBL" id="JASWJB010000074">
    <property type="protein sequence ID" value="KAK2601588.1"/>
    <property type="molecule type" value="Genomic_DNA"/>
</dbReference>
<dbReference type="GO" id="GO:0016491">
    <property type="term" value="F:oxidoreductase activity"/>
    <property type="evidence" value="ECO:0007669"/>
    <property type="project" value="InterPro"/>
</dbReference>
<evidence type="ECO:0000313" key="3">
    <source>
        <dbReference type="Proteomes" id="UP001251528"/>
    </source>
</evidence>
<gene>
    <name evidence="2" type="ORF">QQS21_004823</name>
</gene>
<sequence length="221" mass="24725">MTAFRIAVTSDTVCPWCYVGRRQLQKAQRLWQQEHPQDSFTVTYSPYQLNPDSPSGPGHSIDKQQMYEKKFGAERTAMMQQRLSAVGNQLDINFKFGGKTGNTRDSHRLVQLAKQHGNEVELKVVDGLFAAYFEQEQDITAYETLRSVAKEAGIPAEAFEQGIVDGDEGGSEVDKAVVRARSEGVSGVPDYVIQGKYRINGGQDALVFVQAFEKIKELERE</sequence>
<protein>
    <recommendedName>
        <fullName evidence="1">DSBA-like thioredoxin domain-containing protein</fullName>
    </recommendedName>
</protein>
<name>A0AAJ0FUA8_9HYPO</name>
<dbReference type="InterPro" id="IPR036249">
    <property type="entry name" value="Thioredoxin-like_sf"/>
</dbReference>
<dbReference type="Pfam" id="PF01323">
    <property type="entry name" value="DSBA"/>
    <property type="match status" value="1"/>
</dbReference>
<dbReference type="Gene3D" id="3.40.30.10">
    <property type="entry name" value="Glutaredoxin"/>
    <property type="match status" value="1"/>
</dbReference>
<dbReference type="SUPFAM" id="SSF52833">
    <property type="entry name" value="Thioredoxin-like"/>
    <property type="match status" value="1"/>
</dbReference>
<dbReference type="PANTHER" id="PTHR13887:SF41">
    <property type="entry name" value="THIOREDOXIN SUPERFAMILY PROTEIN"/>
    <property type="match status" value="1"/>
</dbReference>
<feature type="domain" description="DSBA-like thioredoxin" evidence="1">
    <location>
        <begin position="6"/>
        <end position="211"/>
    </location>
</feature>
<reference evidence="2" key="1">
    <citation type="submission" date="2023-06" db="EMBL/GenBank/DDBJ databases">
        <title>Conoideocrella luteorostrata (Hypocreales: Clavicipitaceae), a potential biocontrol fungus for elongate hemlock scale in United States Christmas tree production areas.</title>
        <authorList>
            <person name="Barrett H."/>
            <person name="Lovett B."/>
            <person name="Macias A.M."/>
            <person name="Stajich J.E."/>
            <person name="Kasson M.T."/>
        </authorList>
    </citation>
    <scope>NUCLEOTIDE SEQUENCE</scope>
    <source>
        <strain evidence="2">ARSEF 14590</strain>
    </source>
</reference>